<accession>A0A934KD34</accession>
<organism evidence="4 5">
    <name type="scientific">Candidatus Dormiibacter inghamiae</name>
    <dbReference type="NCBI Taxonomy" id="3127013"/>
    <lineage>
        <taxon>Bacteria</taxon>
        <taxon>Bacillati</taxon>
        <taxon>Candidatus Dormiibacterota</taxon>
        <taxon>Candidatus Dormibacteria</taxon>
        <taxon>Candidatus Dormibacterales</taxon>
        <taxon>Candidatus Dormibacteraceae</taxon>
        <taxon>Candidatus Dormiibacter</taxon>
    </lineage>
</organism>
<dbReference type="Proteomes" id="UP000620075">
    <property type="component" value="Unassembled WGS sequence"/>
</dbReference>
<dbReference type="InterPro" id="IPR024344">
    <property type="entry name" value="MDMPI_metal-binding"/>
</dbReference>
<name>A0A934KD34_9BACT</name>
<dbReference type="Pfam" id="PF00561">
    <property type="entry name" value="Abhydrolase_1"/>
    <property type="match status" value="1"/>
</dbReference>
<dbReference type="GO" id="GO:0046872">
    <property type="term" value="F:metal ion binding"/>
    <property type="evidence" value="ECO:0007669"/>
    <property type="project" value="InterPro"/>
</dbReference>
<dbReference type="GO" id="GO:0016787">
    <property type="term" value="F:hydrolase activity"/>
    <property type="evidence" value="ECO:0007669"/>
    <property type="project" value="UniProtKB-KW"/>
</dbReference>
<feature type="domain" description="AB hydrolase-1" evidence="2">
    <location>
        <begin position="2"/>
        <end position="113"/>
    </location>
</feature>
<reference evidence="4 5" key="1">
    <citation type="submission" date="2020-10" db="EMBL/GenBank/DDBJ databases">
        <title>Ca. Dormibacterota MAGs.</title>
        <authorList>
            <person name="Montgomery K."/>
        </authorList>
    </citation>
    <scope>NUCLEOTIDE SEQUENCE [LARGE SCALE GENOMIC DNA]</scope>
    <source>
        <strain evidence="4">SC8811_S16_3</strain>
    </source>
</reference>
<evidence type="ECO:0000313" key="4">
    <source>
        <dbReference type="EMBL" id="MBJ7604239.1"/>
    </source>
</evidence>
<dbReference type="PRINTS" id="PR00111">
    <property type="entry name" value="ABHYDROLASE"/>
</dbReference>
<protein>
    <submittedName>
        <fullName evidence="4">Alpha/beta fold hydrolase</fullName>
    </submittedName>
</protein>
<evidence type="ECO:0000256" key="1">
    <source>
        <dbReference type="ARBA" id="ARBA00022801"/>
    </source>
</evidence>
<dbReference type="AlphaFoldDB" id="A0A934KD34"/>
<dbReference type="Gene3D" id="3.40.50.1820">
    <property type="entry name" value="alpha/beta hydrolase"/>
    <property type="match status" value="1"/>
</dbReference>
<comment type="caution">
    <text evidence="4">The sequence shown here is derived from an EMBL/GenBank/DDBJ whole genome shotgun (WGS) entry which is preliminary data.</text>
</comment>
<dbReference type="EMBL" id="JAEKNQ010000054">
    <property type="protein sequence ID" value="MBJ7604239.1"/>
    <property type="molecule type" value="Genomic_DNA"/>
</dbReference>
<evidence type="ECO:0000259" key="2">
    <source>
        <dbReference type="Pfam" id="PF00561"/>
    </source>
</evidence>
<dbReference type="Gene3D" id="1.20.120.450">
    <property type="entry name" value="dinb family like domain"/>
    <property type="match status" value="1"/>
</dbReference>
<keyword evidence="1 4" id="KW-0378">Hydrolase</keyword>
<dbReference type="SUPFAM" id="SSF53474">
    <property type="entry name" value="alpha/beta-Hydrolases"/>
    <property type="match status" value="1"/>
</dbReference>
<dbReference type="PANTHER" id="PTHR43798">
    <property type="entry name" value="MONOACYLGLYCEROL LIPASE"/>
    <property type="match status" value="1"/>
</dbReference>
<proteinExistence type="predicted"/>
<dbReference type="SUPFAM" id="SSF109854">
    <property type="entry name" value="DinB/YfiT-like putative metalloenzymes"/>
    <property type="match status" value="1"/>
</dbReference>
<feature type="domain" description="Mycothiol-dependent maleylpyruvate isomerase metal-binding" evidence="3">
    <location>
        <begin position="244"/>
        <end position="372"/>
    </location>
</feature>
<dbReference type="Pfam" id="PF11716">
    <property type="entry name" value="MDMPI_N"/>
    <property type="match status" value="1"/>
</dbReference>
<sequence length="389" mass="42357">MYVWSRLASHLPGWRLIALDQRGHGGSEQPASGYSVRSVVADSVSAIRQLGLQRPVLVGHSWGGAIALELAAAHPELVSALAFVDGPAADVSGAMTQEVAAAQMLDGARGYPGVEAACAAQERYLGQAWGMDLIPFVERSLRRLPEGGATAKLTLEARLEILSSMYEYRPAELFRRVEGPLLLSLANWTRETKSEAFLSWKRAAAAQAQEQRSDAWVRWYESHHEVTLFQPCRLAADVERLAFAAAYTDLAHQVQRLQLDWQRPLTGEQGVWTAKDLLAHLASTQTALSHIVKTAPAERGSEAAPAARPFDADRWNASQVSRRRAAAPEEFISELSSGARRATELLSTADLEAPTTAGPVPGQPLRQTLQRLVRHGYAHLGQLEAIAQA</sequence>
<dbReference type="PRINTS" id="PR00412">
    <property type="entry name" value="EPOXHYDRLASE"/>
</dbReference>
<dbReference type="InterPro" id="IPR029058">
    <property type="entry name" value="AB_hydrolase_fold"/>
</dbReference>
<gene>
    <name evidence="4" type="ORF">JF888_13785</name>
</gene>
<evidence type="ECO:0000313" key="5">
    <source>
        <dbReference type="Proteomes" id="UP000620075"/>
    </source>
</evidence>
<dbReference type="GO" id="GO:0016020">
    <property type="term" value="C:membrane"/>
    <property type="evidence" value="ECO:0007669"/>
    <property type="project" value="TreeGrafter"/>
</dbReference>
<dbReference type="InterPro" id="IPR000639">
    <property type="entry name" value="Epox_hydrolase-like"/>
</dbReference>
<dbReference type="InterPro" id="IPR034660">
    <property type="entry name" value="DinB/YfiT-like"/>
</dbReference>
<dbReference type="InterPro" id="IPR000073">
    <property type="entry name" value="AB_hydrolase_1"/>
</dbReference>
<dbReference type="InterPro" id="IPR050266">
    <property type="entry name" value="AB_hydrolase_sf"/>
</dbReference>
<dbReference type="PANTHER" id="PTHR43798:SF31">
    <property type="entry name" value="AB HYDROLASE SUPERFAMILY PROTEIN YCLE"/>
    <property type="match status" value="1"/>
</dbReference>
<evidence type="ECO:0000259" key="3">
    <source>
        <dbReference type="Pfam" id="PF11716"/>
    </source>
</evidence>